<keyword evidence="7" id="KW-1185">Reference proteome</keyword>
<protein>
    <submittedName>
        <fullName evidence="6">CDGSH iron-sulfur domain-containing protein</fullName>
    </submittedName>
</protein>
<evidence type="ECO:0000256" key="1">
    <source>
        <dbReference type="ARBA" id="ARBA00022714"/>
    </source>
</evidence>
<comment type="caution">
    <text evidence="6">The sequence shown here is derived from an EMBL/GenBank/DDBJ whole genome shotgun (WGS) entry which is preliminary data.</text>
</comment>
<dbReference type="InterPro" id="IPR018967">
    <property type="entry name" value="FeS-contain_CDGSH-typ"/>
</dbReference>
<dbReference type="GO" id="GO:0046872">
    <property type="term" value="F:metal ion binding"/>
    <property type="evidence" value="ECO:0007669"/>
    <property type="project" value="UniProtKB-KW"/>
</dbReference>
<evidence type="ECO:0000256" key="3">
    <source>
        <dbReference type="ARBA" id="ARBA00023004"/>
    </source>
</evidence>
<evidence type="ECO:0000256" key="2">
    <source>
        <dbReference type="ARBA" id="ARBA00022723"/>
    </source>
</evidence>
<gene>
    <name evidence="6" type="ORF">IXB50_13940</name>
</gene>
<dbReference type="Pfam" id="PF09360">
    <property type="entry name" value="zf-CDGSH"/>
    <property type="match status" value="1"/>
</dbReference>
<evidence type="ECO:0000313" key="7">
    <source>
        <dbReference type="Proteomes" id="UP000717364"/>
    </source>
</evidence>
<evidence type="ECO:0000256" key="4">
    <source>
        <dbReference type="ARBA" id="ARBA00023014"/>
    </source>
</evidence>
<organism evidence="6 7">
    <name type="scientific">Leptothoe spongobia TAU-MAC 1115</name>
    <dbReference type="NCBI Taxonomy" id="1967444"/>
    <lineage>
        <taxon>Bacteria</taxon>
        <taxon>Bacillati</taxon>
        <taxon>Cyanobacteriota</taxon>
        <taxon>Cyanophyceae</taxon>
        <taxon>Nodosilineales</taxon>
        <taxon>Cymatolegaceae</taxon>
        <taxon>Leptothoe</taxon>
        <taxon>Leptothoe spongobia</taxon>
    </lineage>
</organism>
<dbReference type="EMBL" id="JADOES010000028">
    <property type="protein sequence ID" value="MBT9316526.1"/>
    <property type="molecule type" value="Genomic_DNA"/>
</dbReference>
<reference evidence="6" key="1">
    <citation type="submission" date="2020-11" db="EMBL/GenBank/DDBJ databases">
        <authorList>
            <person name="Konstantinou D."/>
            <person name="Gkelis S."/>
            <person name="Popin R."/>
            <person name="Fewer D."/>
            <person name="Sivonen K."/>
        </authorList>
    </citation>
    <scope>NUCLEOTIDE SEQUENCE</scope>
    <source>
        <strain evidence="6">TAU-MAC 1115</strain>
    </source>
</reference>
<keyword evidence="4" id="KW-0411">Iron-sulfur</keyword>
<dbReference type="Proteomes" id="UP000717364">
    <property type="component" value="Unassembled WGS sequence"/>
</dbReference>
<dbReference type="AlphaFoldDB" id="A0A947GPF2"/>
<dbReference type="GO" id="GO:0051537">
    <property type="term" value="F:2 iron, 2 sulfur cluster binding"/>
    <property type="evidence" value="ECO:0007669"/>
    <property type="project" value="UniProtKB-KW"/>
</dbReference>
<sequence length="57" mass="6159">MTQQPSPQVLTLEAGTHWLCTCGQSKKSPYCDGSHQGTSFQPLALELEAPKQVEISA</sequence>
<proteinExistence type="predicted"/>
<dbReference type="InterPro" id="IPR042216">
    <property type="entry name" value="MitoNEET_CISD"/>
</dbReference>
<evidence type="ECO:0000259" key="5">
    <source>
        <dbReference type="SMART" id="SM00704"/>
    </source>
</evidence>
<feature type="domain" description="Iron-binding zinc finger CDGSH type" evidence="5">
    <location>
        <begin position="5"/>
        <end position="41"/>
    </location>
</feature>
<dbReference type="Gene3D" id="3.40.5.90">
    <property type="entry name" value="CDGSH iron-sulfur domain, mitoNEET-type"/>
    <property type="match status" value="1"/>
</dbReference>
<dbReference type="SMART" id="SM00704">
    <property type="entry name" value="ZnF_CDGSH"/>
    <property type="match status" value="1"/>
</dbReference>
<keyword evidence="3" id="KW-0408">Iron</keyword>
<keyword evidence="2" id="KW-0479">Metal-binding</keyword>
<reference evidence="6" key="2">
    <citation type="journal article" date="2021" name="Mar. Drugs">
        <title>Genome Reduction and Secondary Metabolism of the Marine Sponge-Associated Cyanobacterium Leptothoe.</title>
        <authorList>
            <person name="Konstantinou D."/>
            <person name="Popin R.V."/>
            <person name="Fewer D.P."/>
            <person name="Sivonen K."/>
            <person name="Gkelis S."/>
        </authorList>
    </citation>
    <scope>NUCLEOTIDE SEQUENCE</scope>
    <source>
        <strain evidence="6">TAU-MAC 1115</strain>
    </source>
</reference>
<evidence type="ECO:0000313" key="6">
    <source>
        <dbReference type="EMBL" id="MBT9316526.1"/>
    </source>
</evidence>
<keyword evidence="1" id="KW-0001">2Fe-2S</keyword>
<dbReference type="GO" id="GO:0005737">
    <property type="term" value="C:cytoplasm"/>
    <property type="evidence" value="ECO:0007669"/>
    <property type="project" value="UniProtKB-ARBA"/>
</dbReference>
<accession>A0A947GPF2</accession>
<dbReference type="RefSeq" id="WP_215609594.1">
    <property type="nucleotide sequence ID" value="NZ_JADOES010000028.1"/>
</dbReference>
<name>A0A947GPF2_9CYAN</name>